<dbReference type="PANTHER" id="PTHR33546:SF1">
    <property type="entry name" value="LARGE, MULTIFUNCTIONAL SECRETED PROTEIN"/>
    <property type="match status" value="1"/>
</dbReference>
<feature type="domain" description="Cytochrome c" evidence="6">
    <location>
        <begin position="910"/>
        <end position="1048"/>
    </location>
</feature>
<dbReference type="EMBL" id="RYZH01000008">
    <property type="protein sequence ID" value="RUL88731.1"/>
    <property type="molecule type" value="Genomic_DNA"/>
</dbReference>
<keyword evidence="3 4" id="KW-0408">Iron</keyword>
<name>A0A432MMR1_9BACT</name>
<dbReference type="SMART" id="SM00567">
    <property type="entry name" value="EZ_HEAT"/>
    <property type="match status" value="3"/>
</dbReference>
<dbReference type="InterPro" id="IPR011042">
    <property type="entry name" value="6-blade_b-propeller_TolB-like"/>
</dbReference>
<dbReference type="SUPFAM" id="SSF46626">
    <property type="entry name" value="Cytochrome c"/>
    <property type="match status" value="1"/>
</dbReference>
<dbReference type="GO" id="GO:0020037">
    <property type="term" value="F:heme binding"/>
    <property type="evidence" value="ECO:0007669"/>
    <property type="project" value="InterPro"/>
</dbReference>
<evidence type="ECO:0000256" key="4">
    <source>
        <dbReference type="PROSITE-ProRule" id="PRU00433"/>
    </source>
</evidence>
<keyword evidence="8" id="KW-1185">Reference proteome</keyword>
<sequence>MLSPTVPTARAQVGPEESAARVIVADGLEATLWAAEPMVVNPTTIDIDSRGRVWVTEGLNYRPTRNPKFDRIDGADAIKILEDTDGDGTADTVTVFADSIFPVPMGIAVEERYDEDGRYAGCRVYVGNSPNLLVLEDTDGDDRADARYPLLTGFGGIDSDHGVHGMVLGLDGKLYFTHGDGCCSVQPDGGTIVQNFDVTDASGRRVSTDQLATTLRVNRDGTQFEVIADRQRNNYETSLNSFGNIFTSDNDDDGNRGSRVIWVMDGGSYGYRTPGSPRHWGEDVPGNVPKLVGTGNGSPCGIMVYEGSLLPEGYFGGVFEADAGTRQINFFPITRHGAAFRTEYKVLMSSDDPWFRPVDMASAPDGSLFVADWYDAGVGGHAFSDQTTGRIYRVAPRRAEVGRPAPDFGTIGGLIEALKSPVVATQDAARRGLIARGEAAVEALNALDREGEPIHRARALWVRHAIQGDEPAIAALSDADPRLREQAVRILGRDVSREGTIEFQGDARPRPPSALGHLDALLSRAIDPDPGVRRELILALRDLPTDQVGDALRELASSWDGRDRWYLEALGLALRDREPDYLAQLFDGTLYGDLDLDAAGGTAAAALPPYFPVDRNEAFLATGEELPPANALSKTLGLMWELHGPEVLPLLSRILPRLATSDLRQAADDVLAQVSDPAGAVALADLLFAVDDPVRERQVLATLARRLAGDWREAADDPRVRQSIAAAIDYPGTRAEGIAAAAATGDRSHADKIMSFVKDTTAPLPVRIAAVEALGSIRPPDAREMLEALIGHARQSGGSDPVAEAALRTLPELGLDRDELVAIVADDGYPLGLRREALRAASMRVESARLLLDRAGEGALPDDLKAEATTMLNAHPDRDIRRRAAEVLPLAGIGGDRPLPSFEELLSRRGDPERGRIAFSSAGESQCADCHRVQGRGQWVGPDLSTIGTKYGRDGLLTSILSPSAAIGYNYRSYVLALADGRVVTGLPVEESADRLVLKTAEGQRIAVDPAEIDEKRVSDVSLMPEGLAQQMTDEQLVDLLAFLETLRKPVSIVGEFQAVGPLAEVEGEPAVDPSGPIDTSIDVRGADGRSQPWRRLRADAEGRVDLSALVGDDPKQAVYLHAPIVSPADLPATLVIDSPAAGLLAWLDGRPLELTDPSGDDPTRSVEVDLSRGAHDLILRLPCGADSGLVATFVADAPLEFRAPEGRKVSSR</sequence>
<evidence type="ECO:0000259" key="6">
    <source>
        <dbReference type="PROSITE" id="PS51007"/>
    </source>
</evidence>
<dbReference type="GO" id="GO:0046872">
    <property type="term" value="F:metal ion binding"/>
    <property type="evidence" value="ECO:0007669"/>
    <property type="project" value="UniProtKB-KW"/>
</dbReference>
<dbReference type="Gene3D" id="1.10.760.10">
    <property type="entry name" value="Cytochrome c-like domain"/>
    <property type="match status" value="1"/>
</dbReference>
<dbReference type="Proteomes" id="UP000280296">
    <property type="component" value="Unassembled WGS sequence"/>
</dbReference>
<dbReference type="SUPFAM" id="SSF50952">
    <property type="entry name" value="Soluble quinoprotein glucose dehydrogenase"/>
    <property type="match status" value="1"/>
</dbReference>
<comment type="caution">
    <text evidence="7">The sequence shown here is derived from an EMBL/GenBank/DDBJ whole genome shotgun (WGS) entry which is preliminary data.</text>
</comment>
<proteinExistence type="predicted"/>
<reference evidence="7 8" key="2">
    <citation type="submission" date="2019-01" db="EMBL/GenBank/DDBJ databases">
        <title>Tautonia sociabilis, a novel thermotolerant planctomycete of Isosphaeraceae family, isolated from a 4000 m deep subterranean habitat.</title>
        <authorList>
            <person name="Kovaleva O.L."/>
            <person name="Elcheninov A.G."/>
            <person name="Van Heerden E."/>
            <person name="Toshchakov S.V."/>
            <person name="Novikov A."/>
            <person name="Bonch-Osmolovskaya E.A."/>
            <person name="Kublanov I.V."/>
        </authorList>
    </citation>
    <scope>NUCLEOTIDE SEQUENCE [LARGE SCALE GENOMIC DNA]</scope>
    <source>
        <strain evidence="7 8">GM2012</strain>
    </source>
</reference>
<evidence type="ECO:0000313" key="8">
    <source>
        <dbReference type="Proteomes" id="UP000280296"/>
    </source>
</evidence>
<keyword evidence="1 4" id="KW-0349">Heme</keyword>
<dbReference type="InterPro" id="IPR013428">
    <property type="entry name" value="Membrane-bound_put_N"/>
</dbReference>
<dbReference type="Gene3D" id="2.120.10.30">
    <property type="entry name" value="TolB, C-terminal domain"/>
    <property type="match status" value="1"/>
</dbReference>
<keyword evidence="2 4" id="KW-0479">Metal-binding</keyword>
<evidence type="ECO:0000256" key="3">
    <source>
        <dbReference type="ARBA" id="ARBA00023004"/>
    </source>
</evidence>
<reference evidence="7 8" key="1">
    <citation type="submission" date="2018-12" db="EMBL/GenBank/DDBJ databases">
        <authorList>
            <person name="Toschakov S.V."/>
        </authorList>
    </citation>
    <scope>NUCLEOTIDE SEQUENCE [LARGE SCALE GENOMIC DNA]</scope>
    <source>
        <strain evidence="7 8">GM2012</strain>
    </source>
</reference>
<dbReference type="PROSITE" id="PS51007">
    <property type="entry name" value="CYTC"/>
    <property type="match status" value="1"/>
</dbReference>
<dbReference type="InterPro" id="IPR013427">
    <property type="entry name" value="Haem-bd_dom_put"/>
</dbReference>
<dbReference type="AlphaFoldDB" id="A0A432MMR1"/>
<dbReference type="NCBIfam" id="TIGR02604">
    <property type="entry name" value="Piru_Ver_Nterm"/>
    <property type="match status" value="1"/>
</dbReference>
<dbReference type="InterPro" id="IPR004155">
    <property type="entry name" value="PBS_lyase_HEAT"/>
</dbReference>
<dbReference type="Pfam" id="PF23500">
    <property type="entry name" value="DUF7133"/>
    <property type="match status" value="1"/>
</dbReference>
<dbReference type="InterPro" id="IPR011041">
    <property type="entry name" value="Quinoprot_gluc/sorb_DH_b-prop"/>
</dbReference>
<accession>A0A432MMR1</accession>
<dbReference type="Gene3D" id="1.25.10.10">
    <property type="entry name" value="Leucine-rich Repeat Variant"/>
    <property type="match status" value="2"/>
</dbReference>
<dbReference type="PANTHER" id="PTHR33546">
    <property type="entry name" value="LARGE, MULTIFUNCTIONAL SECRETED PROTEIN-RELATED"/>
    <property type="match status" value="1"/>
</dbReference>
<protein>
    <submittedName>
        <fullName evidence="7">C-type cytochrome</fullName>
    </submittedName>
</protein>
<dbReference type="InterPro" id="IPR009056">
    <property type="entry name" value="Cyt_c-like_dom"/>
</dbReference>
<organism evidence="7 8">
    <name type="scientific">Tautonia sociabilis</name>
    <dbReference type="NCBI Taxonomy" id="2080755"/>
    <lineage>
        <taxon>Bacteria</taxon>
        <taxon>Pseudomonadati</taxon>
        <taxon>Planctomycetota</taxon>
        <taxon>Planctomycetia</taxon>
        <taxon>Isosphaerales</taxon>
        <taxon>Isosphaeraceae</taxon>
        <taxon>Tautonia</taxon>
    </lineage>
</organism>
<dbReference type="NCBIfam" id="TIGR02603">
    <property type="entry name" value="CxxCH_TIGR02603"/>
    <property type="match status" value="1"/>
</dbReference>
<gene>
    <name evidence="7" type="ORF">TsocGM_05805</name>
</gene>
<dbReference type="InterPro" id="IPR016024">
    <property type="entry name" value="ARM-type_fold"/>
</dbReference>
<evidence type="ECO:0000256" key="5">
    <source>
        <dbReference type="SAM" id="MobiDB-lite"/>
    </source>
</evidence>
<dbReference type="GO" id="GO:0009055">
    <property type="term" value="F:electron transfer activity"/>
    <property type="evidence" value="ECO:0007669"/>
    <property type="project" value="InterPro"/>
</dbReference>
<evidence type="ECO:0000313" key="7">
    <source>
        <dbReference type="EMBL" id="RUL88731.1"/>
    </source>
</evidence>
<dbReference type="SUPFAM" id="SSF48371">
    <property type="entry name" value="ARM repeat"/>
    <property type="match status" value="2"/>
</dbReference>
<dbReference type="InterPro" id="IPR055557">
    <property type="entry name" value="DUF7133"/>
</dbReference>
<dbReference type="InterPro" id="IPR011989">
    <property type="entry name" value="ARM-like"/>
</dbReference>
<evidence type="ECO:0000256" key="2">
    <source>
        <dbReference type="ARBA" id="ARBA00022723"/>
    </source>
</evidence>
<feature type="region of interest" description="Disordered" evidence="5">
    <location>
        <begin position="1069"/>
        <end position="1090"/>
    </location>
</feature>
<evidence type="ECO:0000256" key="1">
    <source>
        <dbReference type="ARBA" id="ARBA00022617"/>
    </source>
</evidence>
<dbReference type="OrthoDB" id="232040at2"/>
<dbReference type="InterPro" id="IPR036909">
    <property type="entry name" value="Cyt_c-like_dom_sf"/>
</dbReference>
<dbReference type="Pfam" id="PF13646">
    <property type="entry name" value="HEAT_2"/>
    <property type="match status" value="1"/>
</dbReference>